<organism evidence="2 3">
    <name type="scientific">Arthrobacter cupressi</name>
    <dbReference type="NCBI Taxonomy" id="1045773"/>
    <lineage>
        <taxon>Bacteria</taxon>
        <taxon>Bacillati</taxon>
        <taxon>Actinomycetota</taxon>
        <taxon>Actinomycetes</taxon>
        <taxon>Micrococcales</taxon>
        <taxon>Micrococcaceae</taxon>
        <taxon>Arthrobacter</taxon>
    </lineage>
</organism>
<dbReference type="AlphaFoldDB" id="A0A1G8LCT2"/>
<dbReference type="Proteomes" id="UP000182130">
    <property type="component" value="Unassembled WGS sequence"/>
</dbReference>
<evidence type="ECO:0000313" key="3">
    <source>
        <dbReference type="Proteomes" id="UP000182130"/>
    </source>
</evidence>
<dbReference type="STRING" id="1045773.SAMN05216555_10329"/>
<protein>
    <submittedName>
        <fullName evidence="2">Uncharacterized protein</fullName>
    </submittedName>
</protein>
<dbReference type="EMBL" id="FNEI01000003">
    <property type="protein sequence ID" value="SDI53502.1"/>
    <property type="molecule type" value="Genomic_DNA"/>
</dbReference>
<reference evidence="3" key="1">
    <citation type="submission" date="2016-10" db="EMBL/GenBank/DDBJ databases">
        <authorList>
            <person name="Varghese N."/>
            <person name="Submissions S."/>
        </authorList>
    </citation>
    <scope>NUCLEOTIDE SEQUENCE [LARGE SCALE GENOMIC DNA]</scope>
    <source>
        <strain evidence="3">CGMCC 1.10783</strain>
    </source>
</reference>
<evidence type="ECO:0000313" key="2">
    <source>
        <dbReference type="EMBL" id="SDI53502.1"/>
    </source>
</evidence>
<feature type="compositionally biased region" description="Polar residues" evidence="1">
    <location>
        <begin position="10"/>
        <end position="22"/>
    </location>
</feature>
<feature type="region of interest" description="Disordered" evidence="1">
    <location>
        <begin position="1"/>
        <end position="35"/>
    </location>
</feature>
<proteinExistence type="predicted"/>
<name>A0A1G8LCT2_9MICC</name>
<evidence type="ECO:0000256" key="1">
    <source>
        <dbReference type="SAM" id="MobiDB-lite"/>
    </source>
</evidence>
<gene>
    <name evidence="2" type="ORF">SAMN05216555_10329</name>
</gene>
<sequence length="225" mass="24692">MPTASHTRRFQPNSQIAQTTSAKVIREQPQDEGNWFRFPPREPEPAATVGNLYPCRTEPERLIWRLLRNQEATQRSAMSARVSVPFGANGPSMKGRMRARNNVPATANNTADLRMIISSFFPTIPTTPLDTLVNLLGTVAVQVELDPGAVRARAAQVPWALLKGSGLIGSHLPSTDRIGLDVTRTTIVEREVGVTDGREGQPGSIMPLLFEPDVLVEIEDYAVLD</sequence>
<keyword evidence="3" id="KW-1185">Reference proteome</keyword>
<accession>A0A1G8LCT2</accession>